<dbReference type="NCBIfam" id="TIGR03007">
    <property type="entry name" value="pepcterm_ChnLen"/>
    <property type="match status" value="1"/>
</dbReference>
<keyword evidence="5 7" id="KW-0472">Membrane</keyword>
<keyword evidence="4 7" id="KW-1133">Transmembrane helix</keyword>
<name>A0ABT9H8C3_9SPHN</name>
<feature type="domain" description="Polysaccharide chain length determinant N-terminal" evidence="8">
    <location>
        <begin position="10"/>
        <end position="90"/>
    </location>
</feature>
<evidence type="ECO:0000256" key="6">
    <source>
        <dbReference type="SAM" id="Coils"/>
    </source>
</evidence>
<sequence>MNEVFEELRGALHQVWNRRWIALGVAWGVCVLGWLVVALIPNSYESRARIYVQVDDVLSQQLEISGDGKKELVRVRQTLASAVNLEKVVRATKLGEDITTDSELQGAITNLTENVVVKGEQDNLFEVSATIGKADLSDAENAKLSQDVVTKLLDIFREENISGNRGEVADTLVFLDRQLEERKQELEAAEQRRLTFEAQYPELIGGTGTVSTRLQTLRTEMRGVDGDIAAAQSALAAINGQVAGTPRSIQMPGMGGGGARAALIQAQSQMAAMRSRGLTDSHPDIQSTQRQIELLERQAANEGDGAYGQPNPAYTSLIAIRAERQANVQALSARKAALQADISGLIASQAQEPEVAAEANRISRDYEVLKTKYDELLRDREEMRLRGQVQTERSAFQFEVVDPPTIPRKPAAPNRPILLIGVLFVGLAAGAGTAFVLGQLKSAFSTADRLERALDLPVVGTISRSMTKARAELARKRSKQFAAGAGALGGVCLLLLAVEFIQVGTVA</sequence>
<keyword evidence="3 7" id="KW-0812">Transmembrane</keyword>
<organism evidence="9 10">
    <name type="scientific">Qipengyuania benthica</name>
    <dbReference type="NCBI Taxonomy" id="3067651"/>
    <lineage>
        <taxon>Bacteria</taxon>
        <taxon>Pseudomonadati</taxon>
        <taxon>Pseudomonadota</taxon>
        <taxon>Alphaproteobacteria</taxon>
        <taxon>Sphingomonadales</taxon>
        <taxon>Erythrobacteraceae</taxon>
        <taxon>Qipengyuania</taxon>
    </lineage>
</organism>
<evidence type="ECO:0000256" key="3">
    <source>
        <dbReference type="ARBA" id="ARBA00022692"/>
    </source>
</evidence>
<dbReference type="RefSeq" id="WP_305929637.1">
    <property type="nucleotide sequence ID" value="NZ_JAVAIL010000002.1"/>
</dbReference>
<comment type="caution">
    <text evidence="9">The sequence shown here is derived from an EMBL/GenBank/DDBJ whole genome shotgun (WGS) entry which is preliminary data.</text>
</comment>
<keyword evidence="2" id="KW-1003">Cell membrane</keyword>
<proteinExistence type="predicted"/>
<reference evidence="9 10" key="1">
    <citation type="submission" date="2023-08" db="EMBL/GenBank/DDBJ databases">
        <title>genomic of DY56.</title>
        <authorList>
            <person name="Wang Y."/>
        </authorList>
    </citation>
    <scope>NUCLEOTIDE SEQUENCE [LARGE SCALE GENOMIC DNA]</scope>
    <source>
        <strain evidence="9 10">DY56-A-20</strain>
    </source>
</reference>
<feature type="transmembrane region" description="Helical" evidence="7">
    <location>
        <begin position="417"/>
        <end position="437"/>
    </location>
</feature>
<keyword evidence="10" id="KW-1185">Reference proteome</keyword>
<dbReference type="InterPro" id="IPR050445">
    <property type="entry name" value="Bact_polysacc_biosynth/exp"/>
</dbReference>
<evidence type="ECO:0000313" key="9">
    <source>
        <dbReference type="EMBL" id="MDP4539513.1"/>
    </source>
</evidence>
<dbReference type="Proteomes" id="UP001235664">
    <property type="component" value="Unassembled WGS sequence"/>
</dbReference>
<evidence type="ECO:0000259" key="8">
    <source>
        <dbReference type="Pfam" id="PF02706"/>
    </source>
</evidence>
<dbReference type="EMBL" id="JAVAIL010000002">
    <property type="protein sequence ID" value="MDP4539513.1"/>
    <property type="molecule type" value="Genomic_DNA"/>
</dbReference>
<dbReference type="Pfam" id="PF02706">
    <property type="entry name" value="Wzz"/>
    <property type="match status" value="1"/>
</dbReference>
<evidence type="ECO:0000256" key="1">
    <source>
        <dbReference type="ARBA" id="ARBA00004651"/>
    </source>
</evidence>
<keyword evidence="6" id="KW-0175">Coiled coil</keyword>
<feature type="transmembrane region" description="Helical" evidence="7">
    <location>
        <begin position="481"/>
        <end position="501"/>
    </location>
</feature>
<feature type="coiled-coil region" evidence="6">
    <location>
        <begin position="359"/>
        <end position="386"/>
    </location>
</feature>
<evidence type="ECO:0000313" key="10">
    <source>
        <dbReference type="Proteomes" id="UP001235664"/>
    </source>
</evidence>
<feature type="transmembrane region" description="Helical" evidence="7">
    <location>
        <begin position="20"/>
        <end position="40"/>
    </location>
</feature>
<dbReference type="InterPro" id="IPR014345">
    <property type="entry name" value="XrtA_polysacc_chain"/>
</dbReference>
<dbReference type="PANTHER" id="PTHR32309:SF31">
    <property type="entry name" value="CAPSULAR EXOPOLYSACCHARIDE FAMILY"/>
    <property type="match status" value="1"/>
</dbReference>
<evidence type="ECO:0000256" key="7">
    <source>
        <dbReference type="SAM" id="Phobius"/>
    </source>
</evidence>
<feature type="coiled-coil region" evidence="6">
    <location>
        <begin position="172"/>
        <end position="199"/>
    </location>
</feature>
<accession>A0ABT9H8C3</accession>
<dbReference type="PANTHER" id="PTHR32309">
    <property type="entry name" value="TYROSINE-PROTEIN KINASE"/>
    <property type="match status" value="1"/>
</dbReference>
<evidence type="ECO:0000256" key="5">
    <source>
        <dbReference type="ARBA" id="ARBA00023136"/>
    </source>
</evidence>
<protein>
    <submittedName>
        <fullName evidence="9">Wzz/FepE/Etk N-terminal domain-containing protein</fullName>
    </submittedName>
</protein>
<comment type="subcellular location">
    <subcellularLocation>
        <location evidence="1">Cell membrane</location>
        <topology evidence="1">Multi-pass membrane protein</topology>
    </subcellularLocation>
</comment>
<evidence type="ECO:0000256" key="2">
    <source>
        <dbReference type="ARBA" id="ARBA00022475"/>
    </source>
</evidence>
<evidence type="ECO:0000256" key="4">
    <source>
        <dbReference type="ARBA" id="ARBA00022989"/>
    </source>
</evidence>
<gene>
    <name evidence="9" type="ORF">Q9K01_07765</name>
</gene>
<dbReference type="InterPro" id="IPR003856">
    <property type="entry name" value="LPS_length_determ_N"/>
</dbReference>